<evidence type="ECO:0000256" key="3">
    <source>
        <dbReference type="PROSITE-ProRule" id="PRU00221"/>
    </source>
</evidence>
<dbReference type="SUPFAM" id="SSF50978">
    <property type="entry name" value="WD40 repeat-like"/>
    <property type="match status" value="1"/>
</dbReference>
<feature type="region of interest" description="Disordered" evidence="4">
    <location>
        <begin position="1"/>
        <end position="23"/>
    </location>
</feature>
<dbReference type="OrthoDB" id="6262491at2759"/>
<dbReference type="InterPro" id="IPR036322">
    <property type="entry name" value="WD40_repeat_dom_sf"/>
</dbReference>
<dbReference type="Proteomes" id="UP000027222">
    <property type="component" value="Unassembled WGS sequence"/>
</dbReference>
<gene>
    <name evidence="5" type="ORF">GALMADRAFT_138743</name>
</gene>
<accession>A0A067T5P1</accession>
<dbReference type="STRING" id="685588.A0A067T5P1"/>
<feature type="compositionally biased region" description="Acidic residues" evidence="4">
    <location>
        <begin position="329"/>
        <end position="339"/>
    </location>
</feature>
<dbReference type="PANTHER" id="PTHR44129">
    <property type="entry name" value="WD REPEAT-CONTAINING PROTEIN POP1"/>
    <property type="match status" value="1"/>
</dbReference>
<proteinExistence type="predicted"/>
<keyword evidence="1 3" id="KW-0853">WD repeat</keyword>
<organism evidence="5 6">
    <name type="scientific">Galerina marginata (strain CBS 339.88)</name>
    <dbReference type="NCBI Taxonomy" id="685588"/>
    <lineage>
        <taxon>Eukaryota</taxon>
        <taxon>Fungi</taxon>
        <taxon>Dikarya</taxon>
        <taxon>Basidiomycota</taxon>
        <taxon>Agaricomycotina</taxon>
        <taxon>Agaricomycetes</taxon>
        <taxon>Agaricomycetidae</taxon>
        <taxon>Agaricales</taxon>
        <taxon>Agaricineae</taxon>
        <taxon>Strophariaceae</taxon>
        <taxon>Galerina</taxon>
    </lineage>
</organism>
<reference evidence="6" key="1">
    <citation type="journal article" date="2014" name="Proc. Natl. Acad. Sci. U.S.A.">
        <title>Extensive sampling of basidiomycete genomes demonstrates inadequacy of the white-rot/brown-rot paradigm for wood decay fungi.</title>
        <authorList>
            <person name="Riley R."/>
            <person name="Salamov A.A."/>
            <person name="Brown D.W."/>
            <person name="Nagy L.G."/>
            <person name="Floudas D."/>
            <person name="Held B.W."/>
            <person name="Levasseur A."/>
            <person name="Lombard V."/>
            <person name="Morin E."/>
            <person name="Otillar R."/>
            <person name="Lindquist E.A."/>
            <person name="Sun H."/>
            <person name="LaButti K.M."/>
            <person name="Schmutz J."/>
            <person name="Jabbour D."/>
            <person name="Luo H."/>
            <person name="Baker S.E."/>
            <person name="Pisabarro A.G."/>
            <person name="Walton J.D."/>
            <person name="Blanchette R.A."/>
            <person name="Henrissat B."/>
            <person name="Martin F."/>
            <person name="Cullen D."/>
            <person name="Hibbett D.S."/>
            <person name="Grigoriev I.V."/>
        </authorList>
    </citation>
    <scope>NUCLEOTIDE SEQUENCE [LARGE SCALE GENOMIC DNA]</scope>
    <source>
        <strain evidence="6">CBS 339.88</strain>
    </source>
</reference>
<dbReference type="Pfam" id="PF00400">
    <property type="entry name" value="WD40"/>
    <property type="match status" value="2"/>
</dbReference>
<feature type="repeat" description="WD" evidence="3">
    <location>
        <begin position="96"/>
        <end position="137"/>
    </location>
</feature>
<evidence type="ECO:0000313" key="5">
    <source>
        <dbReference type="EMBL" id="KDR77677.1"/>
    </source>
</evidence>
<evidence type="ECO:0000313" key="6">
    <source>
        <dbReference type="Proteomes" id="UP000027222"/>
    </source>
</evidence>
<dbReference type="SMART" id="SM00320">
    <property type="entry name" value="WD40"/>
    <property type="match status" value="6"/>
</dbReference>
<dbReference type="InterPro" id="IPR015943">
    <property type="entry name" value="WD40/YVTN_repeat-like_dom_sf"/>
</dbReference>
<evidence type="ECO:0000256" key="2">
    <source>
        <dbReference type="ARBA" id="ARBA00022737"/>
    </source>
</evidence>
<feature type="region of interest" description="Disordered" evidence="4">
    <location>
        <begin position="309"/>
        <end position="345"/>
    </location>
</feature>
<dbReference type="PROSITE" id="PS00678">
    <property type="entry name" value="WD_REPEATS_1"/>
    <property type="match status" value="1"/>
</dbReference>
<evidence type="ECO:0000256" key="1">
    <source>
        <dbReference type="ARBA" id="ARBA00022574"/>
    </source>
</evidence>
<dbReference type="EMBL" id="KL142376">
    <property type="protein sequence ID" value="KDR77677.1"/>
    <property type="molecule type" value="Genomic_DNA"/>
</dbReference>
<evidence type="ECO:0000256" key="4">
    <source>
        <dbReference type="SAM" id="MobiDB-lite"/>
    </source>
</evidence>
<dbReference type="HOGENOM" id="CLU_804203_0_0_1"/>
<dbReference type="InterPro" id="IPR001680">
    <property type="entry name" value="WD40_rpt"/>
</dbReference>
<dbReference type="PROSITE" id="PS50294">
    <property type="entry name" value="WD_REPEATS_REGION"/>
    <property type="match status" value="1"/>
</dbReference>
<sequence length="345" mass="38078">MSAEDTLWTSGTPESNKRWTGGVQFSPDGSTLVYTKEGEVFIVDVRSRAIVESFKIDKLFAHAVKFSPNGQIFATGSSGGQVYGFSLTDRRLIFQLEGHTTYVRALSFSPDAKTLFSGSQDGTVRIWDVETGDLVKIVSLESGGNRTSYLRTIAITPVGGSIAAGWWDQAIRISDLSTGKLLHCIRTSGIPERLDFSPDGSLCTAALDSGTLLHIRNLTGEQPEIFNYSGHKLPDRVESMVNRTIVSKDGKWVISGSMASAVHFTRPFTRSANFVMKGISWDFDYHPESGIFAGALVDGTVRVWKFDPSVKNHPSRPPTPVRPAYSMNEDYDSELEFDDPYPWKD</sequence>
<dbReference type="AlphaFoldDB" id="A0A067T5P1"/>
<dbReference type="InterPro" id="IPR019775">
    <property type="entry name" value="WD40_repeat_CS"/>
</dbReference>
<dbReference type="PROSITE" id="PS50082">
    <property type="entry name" value="WD_REPEATS_2"/>
    <property type="match status" value="1"/>
</dbReference>
<keyword evidence="2" id="KW-0677">Repeat</keyword>
<dbReference type="InterPro" id="IPR050349">
    <property type="entry name" value="WD_LIS1/nudF_dynein_reg"/>
</dbReference>
<keyword evidence="6" id="KW-1185">Reference proteome</keyword>
<name>A0A067T5P1_GALM3</name>
<dbReference type="Gene3D" id="2.130.10.10">
    <property type="entry name" value="YVTN repeat-like/Quinoprotein amine dehydrogenase"/>
    <property type="match status" value="1"/>
</dbReference>
<protein>
    <submittedName>
        <fullName evidence="5">Uncharacterized protein</fullName>
    </submittedName>
</protein>